<proteinExistence type="predicted"/>
<protein>
    <submittedName>
        <fullName evidence="2">Uncharacterized protein</fullName>
    </submittedName>
</protein>
<organism evidence="2 3">
    <name type="scientific">Candidatus Magnetoglobus multicellularis str. Araruama</name>
    <dbReference type="NCBI Taxonomy" id="890399"/>
    <lineage>
        <taxon>Bacteria</taxon>
        <taxon>Pseudomonadati</taxon>
        <taxon>Thermodesulfobacteriota</taxon>
        <taxon>Desulfobacteria</taxon>
        <taxon>Desulfobacterales</taxon>
        <taxon>Desulfobacteraceae</taxon>
        <taxon>Candidatus Magnetoglobus</taxon>
    </lineage>
</organism>
<name>A0A1V1NWH8_9BACT</name>
<feature type="region of interest" description="Disordered" evidence="1">
    <location>
        <begin position="77"/>
        <end position="109"/>
    </location>
</feature>
<gene>
    <name evidence="2" type="ORF">OMM_12272</name>
</gene>
<reference evidence="3" key="1">
    <citation type="submission" date="2012-11" db="EMBL/GenBank/DDBJ databases">
        <authorList>
            <person name="Lucero-Rivera Y.E."/>
            <person name="Tovar-Ramirez D."/>
        </authorList>
    </citation>
    <scope>NUCLEOTIDE SEQUENCE [LARGE SCALE GENOMIC DNA]</scope>
    <source>
        <strain evidence="3">Araruama</strain>
    </source>
</reference>
<feature type="compositionally biased region" description="Low complexity" evidence="1">
    <location>
        <begin position="77"/>
        <end position="88"/>
    </location>
</feature>
<evidence type="ECO:0000256" key="1">
    <source>
        <dbReference type="SAM" id="MobiDB-lite"/>
    </source>
</evidence>
<sequence>MKKKGENTASIFPPRDMSAREIKQAAEKIIKNEIKARQNSKQSPLDLNLTAKKIIMLRLGIPVDRIAKRLHISQKTVVESSETVQSVQHDLTNNMSVPESAKKNGLPEP</sequence>
<comment type="caution">
    <text evidence="2">The sequence shown here is derived from an EMBL/GenBank/DDBJ whole genome shotgun (WGS) entry which is preliminary data.</text>
</comment>
<accession>A0A1V1NWH8</accession>
<dbReference type="AlphaFoldDB" id="A0A1V1NWH8"/>
<evidence type="ECO:0000313" key="3">
    <source>
        <dbReference type="Proteomes" id="UP000189670"/>
    </source>
</evidence>
<dbReference type="Proteomes" id="UP000189670">
    <property type="component" value="Unassembled WGS sequence"/>
</dbReference>
<dbReference type="EMBL" id="ATBP01001713">
    <property type="protein sequence ID" value="ETR66846.1"/>
    <property type="molecule type" value="Genomic_DNA"/>
</dbReference>
<evidence type="ECO:0000313" key="2">
    <source>
        <dbReference type="EMBL" id="ETR66846.1"/>
    </source>
</evidence>